<dbReference type="Proteomes" id="UP000094936">
    <property type="component" value="Unassembled WGS sequence"/>
</dbReference>
<dbReference type="Pfam" id="PF02794">
    <property type="entry name" value="HlyC"/>
    <property type="match status" value="1"/>
</dbReference>
<evidence type="ECO:0000256" key="2">
    <source>
        <dbReference type="RuleBase" id="RU368102"/>
    </source>
</evidence>
<comment type="function">
    <text evidence="2">Involved in fatty acylation of protoxin at internal lysine residues, thereby converting it to the active toxin.</text>
</comment>
<dbReference type="EC" id="2.3.1.-" evidence="2"/>
<evidence type="ECO:0000313" key="3">
    <source>
        <dbReference type="EMBL" id="ODA29349.1"/>
    </source>
</evidence>
<dbReference type="GO" id="GO:0031640">
    <property type="term" value="P:killing of cells of another organism"/>
    <property type="evidence" value="ECO:0007669"/>
    <property type="project" value="UniProtKB-KW"/>
</dbReference>
<comment type="similarity">
    <text evidence="1 2">Belongs to the RTX toxin acyltransferase family.</text>
</comment>
<keyword evidence="2" id="KW-0963">Cytoplasm</keyword>
<evidence type="ECO:0000313" key="4">
    <source>
        <dbReference type="Proteomes" id="UP000094936"/>
    </source>
</evidence>
<dbReference type="InterPro" id="IPR003996">
    <property type="entry name" value="RTX_toxin-activating_protC_bac"/>
</dbReference>
<dbReference type="EMBL" id="LYBM01000071">
    <property type="protein sequence ID" value="ODA29349.1"/>
    <property type="molecule type" value="Genomic_DNA"/>
</dbReference>
<dbReference type="GO" id="GO:0009404">
    <property type="term" value="P:toxin metabolic process"/>
    <property type="evidence" value="ECO:0007669"/>
    <property type="project" value="UniProtKB-UniRule"/>
</dbReference>
<organism evidence="3 4">
    <name type="scientific">Veronia pacifica</name>
    <dbReference type="NCBI Taxonomy" id="1080227"/>
    <lineage>
        <taxon>Bacteria</taxon>
        <taxon>Pseudomonadati</taxon>
        <taxon>Pseudomonadota</taxon>
        <taxon>Gammaproteobacteria</taxon>
        <taxon>Vibrionales</taxon>
        <taxon>Vibrionaceae</taxon>
        <taxon>Veronia</taxon>
    </lineage>
</organism>
<sequence length="159" mass="18306">MDVSKEMSNIQLFGHIVWLYSRSELHGNMSIASLQNWVIPAMATNQFRIYHRNGLPVGYVSWAFLSEEVEEQYLTVADFQFLPQHWQSGDRGWVIDFIAPDGDALKIIRDMQRNIFPNTEGRAMRVKPGVDEGVIRKIRGANVKTSKLPPLSIKREQYV</sequence>
<protein>
    <recommendedName>
        <fullName evidence="2">RTX toxin-activating lysine-acyltransferase</fullName>
        <ecNumber evidence="2">2.3.1.-</ecNumber>
    </recommendedName>
</protein>
<name>A0A1C3E863_9GAMM</name>
<proteinExistence type="inferred from homology"/>
<dbReference type="RefSeq" id="WP_068905559.1">
    <property type="nucleotide sequence ID" value="NZ_JBHUIF010000015.1"/>
</dbReference>
<dbReference type="GO" id="GO:0005737">
    <property type="term" value="C:cytoplasm"/>
    <property type="evidence" value="ECO:0007669"/>
    <property type="project" value="UniProtKB-SubCell"/>
</dbReference>
<dbReference type="PRINTS" id="PR01489">
    <property type="entry name" value="RTXTOXINC"/>
</dbReference>
<reference evidence="3 4" key="1">
    <citation type="submission" date="2016-05" db="EMBL/GenBank/DDBJ databases">
        <title>Genomic Taxonomy of the Vibrionaceae.</title>
        <authorList>
            <person name="Gomez-Gil B."/>
            <person name="Enciso-Ibarra J."/>
        </authorList>
    </citation>
    <scope>NUCLEOTIDE SEQUENCE [LARGE SCALE GENOMIC DNA]</scope>
    <source>
        <strain evidence="3 4">CAIM 1920</strain>
    </source>
</reference>
<evidence type="ECO:0000256" key="1">
    <source>
        <dbReference type="ARBA" id="ARBA00005686"/>
    </source>
</evidence>
<gene>
    <name evidence="3" type="ORF">A8L45_22320</name>
</gene>
<dbReference type="AlphaFoldDB" id="A0A1C3E863"/>
<dbReference type="GO" id="GO:0016746">
    <property type="term" value="F:acyltransferase activity"/>
    <property type="evidence" value="ECO:0007669"/>
    <property type="project" value="UniProtKB-UniRule"/>
</dbReference>
<keyword evidence="2" id="KW-0012">Acyltransferase</keyword>
<keyword evidence="2" id="KW-0808">Transferase</keyword>
<accession>A0A1C3E863</accession>
<comment type="subcellular location">
    <subcellularLocation>
        <location evidence="2">Cytoplasm</location>
    </subcellularLocation>
</comment>
<keyword evidence="4" id="KW-1185">Reference proteome</keyword>
<dbReference type="STRING" id="1080227.A8L45_22320"/>
<comment type="caution">
    <text evidence="3">The sequence shown here is derived from an EMBL/GenBank/DDBJ whole genome shotgun (WGS) entry which is preliminary data.</text>
</comment>
<keyword evidence="2" id="KW-0204">Cytolysis</keyword>